<keyword evidence="2" id="KW-0604">Photosystem II</keyword>
<accession>A0ABS3BHF2</accession>
<keyword evidence="5" id="KW-1185">Reference proteome</keyword>
<dbReference type="Gene3D" id="2.130.10.10">
    <property type="entry name" value="YVTN repeat-like/Quinoprotein amine dehydrogenase"/>
    <property type="match status" value="1"/>
</dbReference>
<evidence type="ECO:0000313" key="5">
    <source>
        <dbReference type="Proteomes" id="UP000664344"/>
    </source>
</evidence>
<dbReference type="EMBL" id="JAFKDB010000015">
    <property type="protein sequence ID" value="MBN7770157.1"/>
    <property type="molecule type" value="Genomic_DNA"/>
</dbReference>
<dbReference type="RefSeq" id="WP_206557458.1">
    <property type="nucleotide sequence ID" value="NZ_JAFKDB010000015.1"/>
</dbReference>
<proteinExistence type="predicted"/>
<dbReference type="CDD" id="cd15482">
    <property type="entry name" value="Sialidase_non-viral"/>
    <property type="match status" value="1"/>
</dbReference>
<feature type="domain" description="Photosynthesis system II assembly factor Ycf48/Hcf136-like" evidence="3">
    <location>
        <begin position="81"/>
        <end position="224"/>
    </location>
</feature>
<protein>
    <recommendedName>
        <fullName evidence="3">Photosynthesis system II assembly factor Ycf48/Hcf136-like domain-containing protein</fullName>
    </recommendedName>
</protein>
<gene>
    <name evidence="4" type="ORF">JYP53_09640</name>
</gene>
<dbReference type="Proteomes" id="UP000664344">
    <property type="component" value="Unassembled WGS sequence"/>
</dbReference>
<evidence type="ECO:0000259" key="3">
    <source>
        <dbReference type="Pfam" id="PF14870"/>
    </source>
</evidence>
<evidence type="ECO:0000256" key="1">
    <source>
        <dbReference type="ARBA" id="ARBA00022531"/>
    </source>
</evidence>
<dbReference type="InterPro" id="IPR028203">
    <property type="entry name" value="PSII_CF48-like_dom"/>
</dbReference>
<dbReference type="SUPFAM" id="SSF110296">
    <property type="entry name" value="Oligoxyloglucan reducing end-specific cellobiohydrolase"/>
    <property type="match status" value="1"/>
</dbReference>
<reference evidence="4 5" key="1">
    <citation type="submission" date="2021-02" db="EMBL/GenBank/DDBJ databases">
        <title>PHA producing bacteria isolated from coastal sediment in Guangdong, Shenzhen.</title>
        <authorList>
            <person name="Zheng W."/>
            <person name="Yu S."/>
            <person name="Huang Y."/>
        </authorList>
    </citation>
    <scope>NUCLEOTIDE SEQUENCE [LARGE SCALE GENOMIC DNA]</scope>
    <source>
        <strain evidence="4 5">TN21-5</strain>
    </source>
</reference>
<comment type="caution">
    <text evidence="4">The sequence shown here is derived from an EMBL/GenBank/DDBJ whole genome shotgun (WGS) entry which is preliminary data.</text>
</comment>
<evidence type="ECO:0000256" key="2">
    <source>
        <dbReference type="ARBA" id="ARBA00023276"/>
    </source>
</evidence>
<name>A0ABS3BHF2_9GAMM</name>
<keyword evidence="1" id="KW-0602">Photosynthesis</keyword>
<dbReference type="InterPro" id="IPR015943">
    <property type="entry name" value="WD40/YVTN_repeat-like_dom_sf"/>
</dbReference>
<evidence type="ECO:0000313" key="4">
    <source>
        <dbReference type="EMBL" id="MBN7770157.1"/>
    </source>
</evidence>
<dbReference type="PANTHER" id="PTHR47199:SF2">
    <property type="entry name" value="PHOTOSYSTEM II STABILITY_ASSEMBLY FACTOR HCF136, CHLOROPLASTIC"/>
    <property type="match status" value="1"/>
</dbReference>
<organism evidence="4 5">
    <name type="scientific">Marinobacter daepoensis</name>
    <dbReference type="NCBI Taxonomy" id="262077"/>
    <lineage>
        <taxon>Bacteria</taxon>
        <taxon>Pseudomonadati</taxon>
        <taxon>Pseudomonadota</taxon>
        <taxon>Gammaproteobacteria</taxon>
        <taxon>Pseudomonadales</taxon>
        <taxon>Marinobacteraceae</taxon>
        <taxon>Marinobacter</taxon>
    </lineage>
</organism>
<dbReference type="Pfam" id="PF14870">
    <property type="entry name" value="PSII_BNR"/>
    <property type="match status" value="1"/>
</dbReference>
<sequence length="679" mass="73755">MLTRVFIVFLIVAGLGLSAWMTRLPDTGVAPAETPSAPALPDMPDDRSLNRAVFMDIAQSAAGLVAVGEAGSIRLSTDQGLSWQPVASGTDALLNAVEFVSPESGWAVGDRGTLLRTGDGGKSWQPVLSGLEGTEDITWFDVAFLGNGTGFVVGTLGRTLTTRDGGESWQLELLIPGYNSASLYAVAALGEKSAMVVGERGRILRYQEDEGWQDIYSPAYGALHGILPLAESGGVLVFGENGGVYQSDDLGENWRQLATVSRANYHAGAQLEDGSVLLAGSSGVLVRRQPGGQRFYLETGHPAGALLAVRQVKDQALVVAGEQGLGRSSAQGFRFGTEPHRASGRFVIKQLLDHPDSKRLLELAAKDDDTSYRWVRLDMTMPESAAGDEDLTSRDAVLSITRFLMAAEEAVPGARLEAYSPWTSDHALAVTGKHQGTWENWRLMSGAESEYGRKERENFRWKLRRSALVGGQMAPDFRTARAEVRLIPWSYETDQEQKEHQAMLVEALPGLVQELAGVDLVRVRQMQWQRVSVPTSTEPPPQSGQGGRWAWALTVDDPDSYYCRDTDNLQLSQHLEARVREVPGVQATLAVAEQAKIDQLKDLEGVWKGFVAVEAGYPSRAMEAWQPSSCRHVMLLAFGEPAGSDLTSALTQATEGMADDRVLQWTAYRLSETAVVLPE</sequence>
<dbReference type="PANTHER" id="PTHR47199">
    <property type="entry name" value="PHOTOSYSTEM II STABILITY/ASSEMBLY FACTOR HCF136, CHLOROPLASTIC"/>
    <property type="match status" value="1"/>
</dbReference>